<dbReference type="SUPFAM" id="SSF55811">
    <property type="entry name" value="Nudix"/>
    <property type="match status" value="1"/>
</dbReference>
<keyword evidence="9" id="KW-0479">Metal-binding</keyword>
<dbReference type="AlphaFoldDB" id="T2KL19"/>
<comment type="subunit">
    <text evidence="4">Homodimer.</text>
</comment>
<dbReference type="InterPro" id="IPR000086">
    <property type="entry name" value="NUDIX_hydrolase_dom"/>
</dbReference>
<comment type="similarity">
    <text evidence="3">Belongs to the Nudix hydrolase family. NudK subfamily.</text>
</comment>
<dbReference type="HOGENOM" id="CLU_062658_6_0_10"/>
<dbReference type="GO" id="GO:0005829">
    <property type="term" value="C:cytosol"/>
    <property type="evidence" value="ECO:0007669"/>
    <property type="project" value="TreeGrafter"/>
</dbReference>
<reference evidence="12 13" key="1">
    <citation type="journal article" date="2013" name="Appl. Environ. Microbiol.">
        <title>The genome of the alga-associated marine flavobacterium Formosa agariphila KMM 3901T reveals a broad potential for degradation of algal polysaccharides.</title>
        <authorList>
            <person name="Mann A.J."/>
            <person name="Hahnke R.L."/>
            <person name="Huang S."/>
            <person name="Werner J."/>
            <person name="Xing P."/>
            <person name="Barbeyron T."/>
            <person name="Huettel B."/>
            <person name="Stueber K."/>
            <person name="Reinhardt R."/>
            <person name="Harder J."/>
            <person name="Gloeckner F.O."/>
            <person name="Amann R.I."/>
            <person name="Teeling H."/>
        </authorList>
    </citation>
    <scope>NUCLEOTIDE SEQUENCE [LARGE SCALE GENOMIC DNA]</scope>
    <source>
        <strain evidence="13">DSM 15362 / KCTC 12365 / LMG 23005 / KMM 3901</strain>
    </source>
</reference>
<proteinExistence type="inferred from homology"/>
<dbReference type="RefSeq" id="WP_038529105.1">
    <property type="nucleotide sequence ID" value="NZ_HG315671.1"/>
</dbReference>
<dbReference type="InterPro" id="IPR020084">
    <property type="entry name" value="NUDIX_hydrolase_CS"/>
</dbReference>
<comment type="catalytic activity">
    <reaction evidence="1">
        <text>GDP-alpha-D-mannose + H2O = alpha-D-mannose 1-phosphate + GMP + 2 H(+)</text>
        <dbReference type="Rhea" id="RHEA:27978"/>
        <dbReference type="ChEBI" id="CHEBI:15377"/>
        <dbReference type="ChEBI" id="CHEBI:15378"/>
        <dbReference type="ChEBI" id="CHEBI:57527"/>
        <dbReference type="ChEBI" id="CHEBI:58115"/>
        <dbReference type="ChEBI" id="CHEBI:58409"/>
    </reaction>
</comment>
<evidence type="ECO:0000256" key="7">
    <source>
        <dbReference type="ARBA" id="ARBA00032162"/>
    </source>
</evidence>
<dbReference type="NCBIfam" id="TIGR00052">
    <property type="entry name" value="nudix-type nucleoside diphosphatase, YffH/AdpP family"/>
    <property type="match status" value="1"/>
</dbReference>
<feature type="domain" description="Nudix hydrolase" evidence="11">
    <location>
        <begin position="42"/>
        <end position="184"/>
    </location>
</feature>
<dbReference type="PATRIC" id="fig|1347342.6.peg.1435"/>
<comment type="cofactor">
    <cofactor evidence="2 9">
        <name>Mg(2+)</name>
        <dbReference type="ChEBI" id="CHEBI:18420"/>
    </cofactor>
</comment>
<dbReference type="eggNOG" id="COG0494">
    <property type="taxonomic scope" value="Bacteria"/>
</dbReference>
<name>T2KL19_FORAG</name>
<evidence type="ECO:0000256" key="10">
    <source>
        <dbReference type="PIRSR" id="PIRSR604385-3"/>
    </source>
</evidence>
<evidence type="ECO:0000256" key="4">
    <source>
        <dbReference type="ARBA" id="ARBA00011738"/>
    </source>
</evidence>
<accession>T2KL19</accession>
<evidence type="ECO:0000256" key="5">
    <source>
        <dbReference type="ARBA" id="ARBA00016377"/>
    </source>
</evidence>
<dbReference type="GO" id="GO:0019693">
    <property type="term" value="P:ribose phosphate metabolic process"/>
    <property type="evidence" value="ECO:0007669"/>
    <property type="project" value="TreeGrafter"/>
</dbReference>
<evidence type="ECO:0000256" key="3">
    <source>
        <dbReference type="ARBA" id="ARBA00007275"/>
    </source>
</evidence>
<sequence>MKYSIIKEDIVYKEFFTVKKATITHDTFNSDEQVEVVRECLDRGSAIAVVLVEKDTDTILLVNQFRYPTIMHNNFDGWLLEIVAGCMEDDEDPMECAKREIAEEIGYQVNTMEFIGEYFASPGGSSEKVNAFYAEVNSTDKIFKGGGLDAEQEDIQLIKIPISEIKAKLYANAFKDAKTIIGLQWMLLNKF</sequence>
<dbReference type="GO" id="GO:0006753">
    <property type="term" value="P:nucleoside phosphate metabolic process"/>
    <property type="evidence" value="ECO:0007669"/>
    <property type="project" value="TreeGrafter"/>
</dbReference>
<dbReference type="PANTHER" id="PTHR11839:SF18">
    <property type="entry name" value="NUDIX HYDROLASE DOMAIN-CONTAINING PROTEIN"/>
    <property type="match status" value="1"/>
</dbReference>
<dbReference type="PROSITE" id="PS51462">
    <property type="entry name" value="NUDIX"/>
    <property type="match status" value="1"/>
</dbReference>
<dbReference type="GO" id="GO:0016818">
    <property type="term" value="F:hydrolase activity, acting on acid anhydrides, in phosphorus-containing anhydrides"/>
    <property type="evidence" value="ECO:0007669"/>
    <property type="project" value="InterPro"/>
</dbReference>
<dbReference type="InterPro" id="IPR015797">
    <property type="entry name" value="NUDIX_hydrolase-like_dom_sf"/>
</dbReference>
<feature type="short sequence motif" description="Nudix box" evidence="10">
    <location>
        <begin position="85"/>
        <end position="107"/>
    </location>
</feature>
<organism evidence="12 13">
    <name type="scientific">Formosa agariphila (strain DSM 15362 / KCTC 12365 / LMG 23005 / KMM 3901 / M-2Alg 35-1)</name>
    <dbReference type="NCBI Taxonomy" id="1347342"/>
    <lineage>
        <taxon>Bacteria</taxon>
        <taxon>Pseudomonadati</taxon>
        <taxon>Bacteroidota</taxon>
        <taxon>Flavobacteriia</taxon>
        <taxon>Flavobacteriales</taxon>
        <taxon>Flavobacteriaceae</taxon>
        <taxon>Formosa</taxon>
    </lineage>
</organism>
<evidence type="ECO:0000256" key="2">
    <source>
        <dbReference type="ARBA" id="ARBA00001946"/>
    </source>
</evidence>
<evidence type="ECO:0000259" key="11">
    <source>
        <dbReference type="PROSITE" id="PS51462"/>
    </source>
</evidence>
<dbReference type="Gene3D" id="3.90.79.10">
    <property type="entry name" value="Nucleoside Triphosphate Pyrophosphohydrolase"/>
    <property type="match status" value="1"/>
</dbReference>
<evidence type="ECO:0000256" key="8">
    <source>
        <dbReference type="ARBA" id="ARBA00032272"/>
    </source>
</evidence>
<feature type="binding site" evidence="9">
    <location>
        <position position="104"/>
    </location>
    <ligand>
        <name>Mg(2+)</name>
        <dbReference type="ChEBI" id="CHEBI:18420"/>
        <label>2</label>
    </ligand>
</feature>
<protein>
    <recommendedName>
        <fullName evidence="5">GDP-mannose pyrophosphatase</fullName>
    </recommendedName>
    <alternativeName>
        <fullName evidence="7">GDP-mannose hydrolase</fullName>
    </alternativeName>
    <alternativeName>
        <fullName evidence="8">GDPMK</fullName>
    </alternativeName>
</protein>
<evidence type="ECO:0000313" key="13">
    <source>
        <dbReference type="Proteomes" id="UP000016160"/>
    </source>
</evidence>
<feature type="binding site" evidence="9">
    <location>
        <position position="153"/>
    </location>
    <ligand>
        <name>Mg(2+)</name>
        <dbReference type="ChEBI" id="CHEBI:18420"/>
        <label>1</label>
    </ligand>
</feature>
<dbReference type="GO" id="GO:0046872">
    <property type="term" value="F:metal ion binding"/>
    <property type="evidence" value="ECO:0007669"/>
    <property type="project" value="UniProtKB-KW"/>
</dbReference>
<dbReference type="OrthoDB" id="1523642at2"/>
<feature type="binding site" evidence="9">
    <location>
        <position position="84"/>
    </location>
    <ligand>
        <name>Mg(2+)</name>
        <dbReference type="ChEBI" id="CHEBI:18420"/>
        <label>1</label>
    </ligand>
</feature>
<dbReference type="STRING" id="1347342.BN863_14260"/>
<dbReference type="PROSITE" id="PS00893">
    <property type="entry name" value="NUDIX_BOX"/>
    <property type="match status" value="1"/>
</dbReference>
<evidence type="ECO:0000256" key="9">
    <source>
        <dbReference type="PIRSR" id="PIRSR604385-2"/>
    </source>
</evidence>
<dbReference type="Proteomes" id="UP000016160">
    <property type="component" value="Chromosome"/>
</dbReference>
<feature type="binding site" evidence="9">
    <location>
        <position position="100"/>
    </location>
    <ligand>
        <name>Mg(2+)</name>
        <dbReference type="ChEBI" id="CHEBI:18420"/>
        <label>2</label>
    </ligand>
</feature>
<keyword evidence="9" id="KW-0460">Magnesium</keyword>
<dbReference type="Pfam" id="PF00293">
    <property type="entry name" value="NUDIX"/>
    <property type="match status" value="1"/>
</dbReference>
<dbReference type="InterPro" id="IPR004385">
    <property type="entry name" value="NDP_pyrophosphatase"/>
</dbReference>
<dbReference type="EMBL" id="HG315671">
    <property type="protein sequence ID" value="CDF79138.1"/>
    <property type="molecule type" value="Genomic_DNA"/>
</dbReference>
<keyword evidence="13" id="KW-1185">Reference proteome</keyword>
<keyword evidence="6 12" id="KW-0378">Hydrolase</keyword>
<gene>
    <name evidence="12" type="ORF">BN863_14260</name>
</gene>
<evidence type="ECO:0000313" key="12">
    <source>
        <dbReference type="EMBL" id="CDF79138.1"/>
    </source>
</evidence>
<evidence type="ECO:0000256" key="6">
    <source>
        <dbReference type="ARBA" id="ARBA00022801"/>
    </source>
</evidence>
<evidence type="ECO:0000256" key="1">
    <source>
        <dbReference type="ARBA" id="ARBA00000847"/>
    </source>
</evidence>
<dbReference type="PANTHER" id="PTHR11839">
    <property type="entry name" value="UDP/ADP-SUGAR PYROPHOSPHATASE"/>
    <property type="match status" value="1"/>
</dbReference>